<dbReference type="Proteomes" id="UP001159405">
    <property type="component" value="Unassembled WGS sequence"/>
</dbReference>
<dbReference type="EMBL" id="CALNXK010000006">
    <property type="protein sequence ID" value="CAH3038756.1"/>
    <property type="molecule type" value="Genomic_DNA"/>
</dbReference>
<reference evidence="1 2" key="1">
    <citation type="submission" date="2022-05" db="EMBL/GenBank/DDBJ databases">
        <authorList>
            <consortium name="Genoscope - CEA"/>
            <person name="William W."/>
        </authorList>
    </citation>
    <scope>NUCLEOTIDE SEQUENCE [LARGE SCALE GENOMIC DNA]</scope>
</reference>
<comment type="caution">
    <text evidence="1">The sequence shown here is derived from an EMBL/GenBank/DDBJ whole genome shotgun (WGS) entry which is preliminary data.</text>
</comment>
<gene>
    <name evidence="1" type="ORF">PLOB_00039426</name>
</gene>
<evidence type="ECO:0000313" key="1">
    <source>
        <dbReference type="EMBL" id="CAH3038756.1"/>
    </source>
</evidence>
<name>A0ABN8N0Q4_9CNID</name>
<protein>
    <submittedName>
        <fullName evidence="1">Uncharacterized protein</fullName>
    </submittedName>
</protein>
<accession>A0ABN8N0Q4</accession>
<evidence type="ECO:0000313" key="2">
    <source>
        <dbReference type="Proteomes" id="UP001159405"/>
    </source>
</evidence>
<keyword evidence="2" id="KW-1185">Reference proteome</keyword>
<proteinExistence type="predicted"/>
<sequence length="355" mass="39975">MIGENYDNATDLQPKHHLCVISGIAKADSSGSVIYGMNLSKDREDERIEGQPFLLHQENGRYIWPNERIAAEKLKQRSIVKYQVFGDIFTYVERTKRSMKLMQIQMALDYGENVFKSIKEVHPDVCLGKLKGMYLERKPENAKPFLVSLKSGFIKNERIYFRTKGDDHLIDLKLNCRENLTLSTARVDLQIRKLQDDGDVGDLALIKFGTTDVSLRQPIYPAVCEALILKFKPNVISTDEEEVEIKIGEEQSVIVPGVVKFDTGNDGPTTMSRVLMEKLGLEPDRSKKLRAGPGIGGNFVDCFKVKICLYIRKRWWEVDAFVGAGALDPVAPGTDLLIGEDIISHLVEEGFSIGH</sequence>
<organism evidence="1 2">
    <name type="scientific">Porites lobata</name>
    <dbReference type="NCBI Taxonomy" id="104759"/>
    <lineage>
        <taxon>Eukaryota</taxon>
        <taxon>Metazoa</taxon>
        <taxon>Cnidaria</taxon>
        <taxon>Anthozoa</taxon>
        <taxon>Hexacorallia</taxon>
        <taxon>Scleractinia</taxon>
        <taxon>Fungiina</taxon>
        <taxon>Poritidae</taxon>
        <taxon>Porites</taxon>
    </lineage>
</organism>